<feature type="region of interest" description="Disordered" evidence="1">
    <location>
        <begin position="25"/>
        <end position="50"/>
    </location>
</feature>
<name>A0A118JW36_CYNCS</name>
<protein>
    <submittedName>
        <fullName evidence="2">Uncharacterized protein</fullName>
    </submittedName>
</protein>
<proteinExistence type="predicted"/>
<sequence>MINSLNQTLDLCKINDLLEEAERRRVTRRRGDERRGGEATSDEAATATWGGGREDRRCVLLVVMEDRRGGVEDVEEEENEEVEAEASKDETAIQVNQRRLLLRVAPSPLPVSLYCFDLCFLAVVSNFCSCYGST</sequence>
<organism evidence="2 3">
    <name type="scientific">Cynara cardunculus var. scolymus</name>
    <name type="common">Globe artichoke</name>
    <name type="synonym">Cynara scolymus</name>
    <dbReference type="NCBI Taxonomy" id="59895"/>
    <lineage>
        <taxon>Eukaryota</taxon>
        <taxon>Viridiplantae</taxon>
        <taxon>Streptophyta</taxon>
        <taxon>Embryophyta</taxon>
        <taxon>Tracheophyta</taxon>
        <taxon>Spermatophyta</taxon>
        <taxon>Magnoliopsida</taxon>
        <taxon>eudicotyledons</taxon>
        <taxon>Gunneridae</taxon>
        <taxon>Pentapetalae</taxon>
        <taxon>asterids</taxon>
        <taxon>campanulids</taxon>
        <taxon>Asterales</taxon>
        <taxon>Asteraceae</taxon>
        <taxon>Carduoideae</taxon>
        <taxon>Cardueae</taxon>
        <taxon>Carduinae</taxon>
        <taxon>Cynara</taxon>
    </lineage>
</organism>
<evidence type="ECO:0000313" key="2">
    <source>
        <dbReference type="EMBL" id="KVH94106.1"/>
    </source>
</evidence>
<feature type="compositionally biased region" description="Basic and acidic residues" evidence="1">
    <location>
        <begin position="25"/>
        <end position="37"/>
    </location>
</feature>
<evidence type="ECO:0000256" key="1">
    <source>
        <dbReference type="SAM" id="MobiDB-lite"/>
    </source>
</evidence>
<dbReference type="Gramene" id="KVH94106">
    <property type="protein sequence ID" value="KVH94106"/>
    <property type="gene ID" value="Ccrd_003849"/>
</dbReference>
<dbReference type="EMBL" id="LEKV01004570">
    <property type="protein sequence ID" value="KVH94106.1"/>
    <property type="molecule type" value="Genomic_DNA"/>
</dbReference>
<feature type="compositionally biased region" description="Acidic residues" evidence="1">
    <location>
        <begin position="72"/>
        <end position="84"/>
    </location>
</feature>
<evidence type="ECO:0000313" key="3">
    <source>
        <dbReference type="Proteomes" id="UP000243975"/>
    </source>
</evidence>
<reference evidence="2 3" key="1">
    <citation type="journal article" date="2016" name="Sci. Rep.">
        <title>The genome sequence of the outbreeding globe artichoke constructed de novo incorporating a phase-aware low-pass sequencing strategy of F1 progeny.</title>
        <authorList>
            <person name="Scaglione D."/>
            <person name="Reyes-Chin-Wo S."/>
            <person name="Acquadro A."/>
            <person name="Froenicke L."/>
            <person name="Portis E."/>
            <person name="Beitel C."/>
            <person name="Tirone M."/>
            <person name="Mauro R."/>
            <person name="Lo Monaco A."/>
            <person name="Mauromicale G."/>
            <person name="Faccioli P."/>
            <person name="Cattivelli L."/>
            <person name="Rieseberg L."/>
            <person name="Michelmore R."/>
            <person name="Lanteri S."/>
        </authorList>
    </citation>
    <scope>NUCLEOTIDE SEQUENCE [LARGE SCALE GENOMIC DNA]</scope>
    <source>
        <strain evidence="2">2C</strain>
    </source>
</reference>
<feature type="region of interest" description="Disordered" evidence="1">
    <location>
        <begin position="70"/>
        <end position="89"/>
    </location>
</feature>
<dbReference type="Proteomes" id="UP000243975">
    <property type="component" value="Unassembled WGS sequence"/>
</dbReference>
<comment type="caution">
    <text evidence="2">The sequence shown here is derived from an EMBL/GenBank/DDBJ whole genome shotgun (WGS) entry which is preliminary data.</text>
</comment>
<accession>A0A118JW36</accession>
<dbReference type="AlphaFoldDB" id="A0A118JW36"/>
<keyword evidence="3" id="KW-1185">Reference proteome</keyword>
<gene>
    <name evidence="2" type="ORF">Ccrd_003849</name>
</gene>